<name>A0AAF1D288_9BBAC</name>
<proteinExistence type="predicted"/>
<organism evidence="1 2">
    <name type="scientific">Hyphantria cunea granulovirus</name>
    <dbReference type="NCBI Taxonomy" id="307448"/>
    <lineage>
        <taxon>Viruses</taxon>
        <taxon>Viruses incertae sedis</taxon>
        <taxon>Naldaviricetes</taxon>
        <taxon>Lefavirales</taxon>
        <taxon>Baculoviridae</taxon>
        <taxon>Betabaculovirus</taxon>
        <taxon>Betabaculovirus hycuneae</taxon>
    </lineage>
</organism>
<gene>
    <name evidence="1" type="ORF">HycuGV_00074</name>
</gene>
<dbReference type="Pfam" id="PF05815">
    <property type="entry name" value="AcMNPV_Orf101"/>
    <property type="match status" value="1"/>
</dbReference>
<dbReference type="InterPro" id="IPR008562">
    <property type="entry name" value="AcMNPV_C42"/>
</dbReference>
<reference evidence="1" key="1">
    <citation type="journal article" date="2019" name="Genomics">
        <title>Genome sequence analysis and organization of the Hyphantria cunea granulovirus (HycuGV-Hc1) from Turkey.</title>
        <authorList>
            <person name="Gencer D."/>
            <person name="Bayramoglu Z."/>
            <person name="Nalcacioglu R."/>
            <person name="Demirbag Z."/>
            <person name="Demir I."/>
        </authorList>
    </citation>
    <scope>NUCLEOTIDE SEQUENCE</scope>
    <source>
        <strain evidence="1">Hc1</strain>
    </source>
</reference>
<protein>
    <submittedName>
        <fullName evidence="1">P40</fullName>
    </submittedName>
</protein>
<dbReference type="EMBL" id="MH923363">
    <property type="protein sequence ID" value="QBQ01627.1"/>
    <property type="molecule type" value="Genomic_DNA"/>
</dbReference>
<keyword evidence="2" id="KW-1185">Reference proteome</keyword>
<dbReference type="Proteomes" id="UP000831479">
    <property type="component" value="Segment"/>
</dbReference>
<sequence length="364" mass="41108">MEKLKNLLDDPNMRLPFWEQFFPLFGDAEAIEINVSVLSALINEAAVAAENLILTQGGTMYSQYLQGSAGGGATESLVSNRLPPRRINIAPLAAGAVELKKYEPYVTKVMNYFVSAGANTVFKVKDVAMLYVYVSHIVKYKPLFDFLESVLFRKERECVPLLSTEISALVLDNLRELTGVTNIRLDYESLTHVYVALQRAVNNDLSKFPQVKVAMYSCTDDVYKTLTEPCKMMADKFASLLELPIEYRYESIANDCQFVSNPVLIENVALNIEKASSMDRMVFNAINNIFINTVEQCAAENIRFDAEDFDRRFKFVDRVRENSKKNFIEKVAIGDVAPRKRTTTTLSAGSEELKRYKSNKLLTS</sequence>
<evidence type="ECO:0000313" key="1">
    <source>
        <dbReference type="EMBL" id="QBQ01627.1"/>
    </source>
</evidence>
<evidence type="ECO:0000313" key="2">
    <source>
        <dbReference type="Proteomes" id="UP000831479"/>
    </source>
</evidence>
<accession>A0AAF1D288</accession>